<dbReference type="EMBL" id="CP029543">
    <property type="protein sequence ID" value="AWV47636.1"/>
    <property type="molecule type" value="Genomic_DNA"/>
</dbReference>
<dbReference type="AlphaFoldDB" id="A0AAD0KVS7"/>
<organism evidence="1 2">
    <name type="scientific">Mycobacterium leprae</name>
    <dbReference type="NCBI Taxonomy" id="1769"/>
    <lineage>
        <taxon>Bacteria</taxon>
        <taxon>Bacillati</taxon>
        <taxon>Actinomycetota</taxon>
        <taxon>Actinomycetes</taxon>
        <taxon>Mycobacteriales</taxon>
        <taxon>Mycobacteriaceae</taxon>
        <taxon>Mycobacterium</taxon>
    </lineage>
</organism>
<dbReference type="Proteomes" id="UP000249682">
    <property type="component" value="Chromosome"/>
</dbReference>
<gene>
    <name evidence="1" type="ORF">DIJ64_04780</name>
</gene>
<reference evidence="1 2" key="1">
    <citation type="submission" date="2018-05" db="EMBL/GenBank/DDBJ databases">
        <title>Evolution of small genomes with special reference to Mycobacterium leprae.</title>
        <authorList>
            <person name="Mohanty P.S."/>
            <person name="Bansal A.K."/>
            <person name="Gupta U.D."/>
            <person name="Naaz F."/>
            <person name="Dwivedi V.D."/>
            <person name="Singh H."/>
            <person name="Gupta G."/>
            <person name="Sharma S."/>
            <person name="Arora M."/>
        </authorList>
    </citation>
    <scope>NUCLEOTIDE SEQUENCE [LARGE SCALE GENOMIC DNA]</scope>
    <source>
        <strain evidence="1 2">MRHRU-235-G</strain>
    </source>
</reference>
<protein>
    <submittedName>
        <fullName evidence="1">Uncharacterized protein</fullName>
    </submittedName>
</protein>
<sequence>MTGAMRVRYGMPQLCISVLLGVSETLLQDERAVLVVLIDVGLALRLRACRFAASTGSGSLECLGSSKPPGSPVFRCDALKRVTEIFLFS</sequence>
<name>A0AAD0KVS7_MYCLR</name>
<evidence type="ECO:0000313" key="1">
    <source>
        <dbReference type="EMBL" id="AWV47636.1"/>
    </source>
</evidence>
<accession>A0AAD0KVS7</accession>
<proteinExistence type="predicted"/>
<evidence type="ECO:0000313" key="2">
    <source>
        <dbReference type="Proteomes" id="UP000249682"/>
    </source>
</evidence>